<accession>A0A644WMT1</accession>
<evidence type="ECO:0000313" key="1">
    <source>
        <dbReference type="EMBL" id="MPM05110.1"/>
    </source>
</evidence>
<reference evidence="1" key="1">
    <citation type="submission" date="2019-08" db="EMBL/GenBank/DDBJ databases">
        <authorList>
            <person name="Kucharzyk K."/>
            <person name="Murdoch R.W."/>
            <person name="Higgins S."/>
            <person name="Loffler F."/>
        </authorList>
    </citation>
    <scope>NUCLEOTIDE SEQUENCE</scope>
</reference>
<protein>
    <submittedName>
        <fullName evidence="1">Uncharacterized protein</fullName>
    </submittedName>
</protein>
<proteinExistence type="predicted"/>
<dbReference type="EMBL" id="VSSQ01001101">
    <property type="protein sequence ID" value="MPM05110.1"/>
    <property type="molecule type" value="Genomic_DNA"/>
</dbReference>
<organism evidence="1">
    <name type="scientific">bioreactor metagenome</name>
    <dbReference type="NCBI Taxonomy" id="1076179"/>
    <lineage>
        <taxon>unclassified sequences</taxon>
        <taxon>metagenomes</taxon>
        <taxon>ecological metagenomes</taxon>
    </lineage>
</organism>
<comment type="caution">
    <text evidence="1">The sequence shown here is derived from an EMBL/GenBank/DDBJ whole genome shotgun (WGS) entry which is preliminary data.</text>
</comment>
<dbReference type="AlphaFoldDB" id="A0A644WMT1"/>
<name>A0A644WMT1_9ZZZZ</name>
<sequence>MKHATFVIVSLPCAIAVFSLFSYAQYEVRHMELIIRMKTVFFEKTPYRLEATQRGLLLILVKADGPERMLLLREDILSVSLTERRYPELEIQTRRAVYSGILEDGYPFSEMASYLSENLKLNITCEYKGGA</sequence>
<gene>
    <name evidence="1" type="ORF">SDC9_51395</name>
</gene>